<evidence type="ECO:0000313" key="7">
    <source>
        <dbReference type="EMBL" id="JAS90304.1"/>
    </source>
</evidence>
<dbReference type="EMBL" id="GECU01011013">
    <property type="protein sequence ID" value="JAS96693.1"/>
    <property type="molecule type" value="Transcribed_RNA"/>
</dbReference>
<dbReference type="EMBL" id="GECU01019828">
    <property type="protein sequence ID" value="JAS87878.1"/>
    <property type="molecule type" value="Transcribed_RNA"/>
</dbReference>
<protein>
    <recommendedName>
        <fullName evidence="11">Biogenesis of lysosome-related organelles complex 1 subunit 6</fullName>
    </recommendedName>
</protein>
<evidence type="ECO:0000313" key="2">
    <source>
        <dbReference type="EMBL" id="JAS70001.1"/>
    </source>
</evidence>
<evidence type="ECO:0000313" key="4">
    <source>
        <dbReference type="EMBL" id="JAS73303.1"/>
    </source>
</evidence>
<evidence type="ECO:0008006" key="11">
    <source>
        <dbReference type="Google" id="ProtNLM"/>
    </source>
</evidence>
<evidence type="ECO:0000313" key="10">
    <source>
        <dbReference type="EMBL" id="JAS98654.1"/>
    </source>
</evidence>
<evidence type="ECO:0000313" key="9">
    <source>
        <dbReference type="EMBL" id="JAS96693.1"/>
    </source>
</evidence>
<gene>
    <name evidence="7" type="ORF">g.45879</name>
    <name evidence="10" type="ORF">g.45880</name>
    <name evidence="9" type="ORF">g.45881</name>
    <name evidence="2" type="ORF">g.45882</name>
    <name evidence="8" type="ORF">g.45884</name>
    <name evidence="3" type="ORF">g.45885</name>
    <name evidence="6" type="ORF">g.45886</name>
    <name evidence="4" type="ORF">g.45887</name>
    <name evidence="5" type="ORF">g.45888</name>
</gene>
<dbReference type="EMBL" id="GECU01017402">
    <property type="protein sequence ID" value="JAS90304.1"/>
    <property type="molecule type" value="Transcribed_RNA"/>
</dbReference>
<dbReference type="PANTHER" id="PTHR31328">
    <property type="entry name" value="BIOGENESIS OF LYSOSOME-RELATED ORGANELLES COMPLEX 1 SUBUNIT 6"/>
    <property type="match status" value="1"/>
</dbReference>
<evidence type="ECO:0000313" key="6">
    <source>
        <dbReference type="EMBL" id="JAS87878.1"/>
    </source>
</evidence>
<accession>A0A1B6ITN4</accession>
<dbReference type="EMBL" id="GECU01009052">
    <property type="protein sequence ID" value="JAS98654.1"/>
    <property type="molecule type" value="Transcribed_RNA"/>
</dbReference>
<evidence type="ECO:0000313" key="3">
    <source>
        <dbReference type="EMBL" id="JAS70200.1"/>
    </source>
</evidence>
<dbReference type="AlphaFoldDB" id="A0A1B6ITN4"/>
<keyword evidence="1" id="KW-0175">Coiled coil</keyword>
<dbReference type="EMBL" id="GECU01034403">
    <property type="protein sequence ID" value="JAS73303.1"/>
    <property type="molecule type" value="Transcribed_RNA"/>
</dbReference>
<dbReference type="EMBL" id="GECU01037705">
    <property type="protein sequence ID" value="JAS70001.1"/>
    <property type="molecule type" value="Transcribed_RNA"/>
</dbReference>
<reference evidence="7" key="1">
    <citation type="submission" date="2015-11" db="EMBL/GenBank/DDBJ databases">
        <title>De novo transcriptome assembly of four potential Pierce s Disease insect vectors from Arizona vineyards.</title>
        <authorList>
            <person name="Tassone E.E."/>
        </authorList>
    </citation>
    <scope>NUCLEOTIDE SEQUENCE</scope>
</reference>
<dbReference type="EMBL" id="GECU01015596">
    <property type="protein sequence ID" value="JAS92110.1"/>
    <property type="molecule type" value="Transcribed_RNA"/>
</dbReference>
<dbReference type="GO" id="GO:0031083">
    <property type="term" value="C:BLOC-1 complex"/>
    <property type="evidence" value="ECO:0007669"/>
    <property type="project" value="TreeGrafter"/>
</dbReference>
<evidence type="ECO:0000313" key="5">
    <source>
        <dbReference type="EMBL" id="JAS87269.1"/>
    </source>
</evidence>
<organism evidence="7">
    <name type="scientific">Homalodisca liturata</name>
    <dbReference type="NCBI Taxonomy" id="320908"/>
    <lineage>
        <taxon>Eukaryota</taxon>
        <taxon>Metazoa</taxon>
        <taxon>Ecdysozoa</taxon>
        <taxon>Arthropoda</taxon>
        <taxon>Hexapoda</taxon>
        <taxon>Insecta</taxon>
        <taxon>Pterygota</taxon>
        <taxon>Neoptera</taxon>
        <taxon>Paraneoptera</taxon>
        <taxon>Hemiptera</taxon>
        <taxon>Auchenorrhyncha</taxon>
        <taxon>Membracoidea</taxon>
        <taxon>Cicadellidae</taxon>
        <taxon>Cicadellinae</taxon>
        <taxon>Proconiini</taxon>
        <taxon>Homalodisca</taxon>
    </lineage>
</organism>
<evidence type="ECO:0000313" key="8">
    <source>
        <dbReference type="EMBL" id="JAS92110.1"/>
    </source>
</evidence>
<proteinExistence type="predicted"/>
<dbReference type="EMBL" id="GECU01020437">
    <property type="protein sequence ID" value="JAS87269.1"/>
    <property type="molecule type" value="Transcribed_RNA"/>
</dbReference>
<dbReference type="PANTHER" id="PTHR31328:SF2">
    <property type="entry name" value="BIOGENESIS OF LYSOSOME-RELATED ORGANELLES COMPLEX 1 SUBUNIT 6"/>
    <property type="match status" value="1"/>
</dbReference>
<name>A0A1B6ITN4_9HEMI</name>
<feature type="coiled-coil region" evidence="1">
    <location>
        <begin position="77"/>
        <end position="124"/>
    </location>
</feature>
<evidence type="ECO:0000256" key="1">
    <source>
        <dbReference type="SAM" id="Coils"/>
    </source>
</evidence>
<dbReference type="EMBL" id="GECU01037506">
    <property type="protein sequence ID" value="JAS70200.1"/>
    <property type="molecule type" value="Transcribed_RNA"/>
</dbReference>
<dbReference type="Pfam" id="PF14712">
    <property type="entry name" value="Snapin_Pallidin"/>
    <property type="match status" value="1"/>
</dbReference>
<dbReference type="InterPro" id="IPR028119">
    <property type="entry name" value="Snapin/Pallidin/Snn1"/>
</dbReference>
<dbReference type="GO" id="GO:0030133">
    <property type="term" value="C:transport vesicle"/>
    <property type="evidence" value="ECO:0007669"/>
    <property type="project" value="TreeGrafter"/>
</dbReference>
<sequence length="130" mass="15144">MEESVPEFRGFVEKSSAGILHEFENDSKKQKARMSEFLSKQTQLLNTVHSELLRFGAIESLQLEDMMSIMKTCQTRLLTIKERMRKASTKVAKLKARSLKIQEIKQKEALNRELRREALLMLEQEMVVSQ</sequence>